<dbReference type="InterPro" id="IPR001810">
    <property type="entry name" value="F-box_dom"/>
</dbReference>
<evidence type="ECO:0000256" key="2">
    <source>
        <dbReference type="ARBA" id="ARBA00022490"/>
    </source>
</evidence>
<dbReference type="InterPro" id="IPR001611">
    <property type="entry name" value="Leu-rich_rpt"/>
</dbReference>
<dbReference type="Gene3D" id="1.20.1280.50">
    <property type="match status" value="1"/>
</dbReference>
<feature type="domain" description="F-box" evidence="4">
    <location>
        <begin position="3"/>
        <end position="51"/>
    </location>
</feature>
<dbReference type="PANTHER" id="PTHR24107:SF2">
    <property type="entry name" value="NLR FAMILY CARD DOMAIN CONTAINING 3"/>
    <property type="match status" value="1"/>
</dbReference>
<dbReference type="Pfam" id="PF00646">
    <property type="entry name" value="F-box"/>
    <property type="match status" value="1"/>
</dbReference>
<name>A0A814YFN3_ADIRI</name>
<comment type="subcellular location">
    <subcellularLocation>
        <location evidence="1">Cytoplasm</location>
        <location evidence="1">Cytoskeleton</location>
    </subcellularLocation>
</comment>
<sequence>MENSPLTTLPPELIHHIFDYCDIRTILLSVRGVCQTLYAMVNTYDRLAITLNSKSAWTMKSVSRIVRSEQVISLTIADYDSKSFSWCDIGTKLFFSLFTSVEFTRLHSLTLRHIKDNDLKRLLQSVSGVSLVSLSIHSNEKKYDQTWIIVLEAIMRANLQKLYMCHIDYMEEHMPWSDQCSLEHLSIGNCVYSKYLLILRQLPKLRTLVMQNCIMNEKNKAVVLPTPTIYCSLESLTIDSYLCTPEQLKLILSPISSLCRLRLVSIFDLSEPVFHRSYWEQLDYGQMLKIDRFEFFFSYNNNHINRKFIDFDFLIDSFRTPFWLNEKQWFVSWAYVPILNEIWLYTVPNPIIDQRSALRFEISSMGNTSRLTERPLNRMIDHALDQTLTTLVLLQKDIRDAHVQYIAIGLKNNTTLITMDLSHNAIRDVGAQDLANALRNNTALITLNLSYNAIGDVGAQHLSDALRYNKSLTTLDIGSDCSKNANNTIGNVGAQHLSGALQNNKTLTTLNLNYSRIDSVGAQHLADGLRNNVALTTLHFDGNSIEDLGAQYFADALKTNTTLVTLNLEWNGIENTGAQHLANALQHNKTLTSLNLYGNKIRKAGAQHLADALRNNTTLTTLNLGGNLIGDSGARHLADALTINTTLTSLNLSANKIETAGTQHLADALIENTIHLLIYAKTLTTLYLEWNEFGNAGAKRLGDALGANKALTTLIFQMNKLGHVGSEYLAHGLRNNITLTTMILYFNRIGNTGAKHLADALRINKTLTTLNLRANDIGETGAQYLAAALRVNKALTTLNLDTNDIGTTGVQYIADALWDNRTLTSLNMSNNSIKANGAQYLADALRKNTTLTTLVLDSNKIEDIGAKHFADALRYNTTVEALNIFLLNGISSDVQKELKRQDNRIE</sequence>
<gene>
    <name evidence="5" type="ORF">XAT740_LOCUS25157</name>
</gene>
<comment type="caution">
    <text evidence="5">The sequence shown here is derived from an EMBL/GenBank/DDBJ whole genome shotgun (WGS) entry which is preliminary data.</text>
</comment>
<evidence type="ECO:0000256" key="1">
    <source>
        <dbReference type="ARBA" id="ARBA00004245"/>
    </source>
</evidence>
<dbReference type="InterPro" id="IPR036047">
    <property type="entry name" value="F-box-like_dom_sf"/>
</dbReference>
<organism evidence="5 6">
    <name type="scientific">Adineta ricciae</name>
    <name type="common">Rotifer</name>
    <dbReference type="NCBI Taxonomy" id="249248"/>
    <lineage>
        <taxon>Eukaryota</taxon>
        <taxon>Metazoa</taxon>
        <taxon>Spiralia</taxon>
        <taxon>Gnathifera</taxon>
        <taxon>Rotifera</taxon>
        <taxon>Eurotatoria</taxon>
        <taxon>Bdelloidea</taxon>
        <taxon>Adinetida</taxon>
        <taxon>Adinetidae</taxon>
        <taxon>Adineta</taxon>
    </lineage>
</organism>
<dbReference type="EMBL" id="CAJNOR010001979">
    <property type="protein sequence ID" value="CAF1229716.1"/>
    <property type="molecule type" value="Genomic_DNA"/>
</dbReference>
<keyword evidence="3" id="KW-0206">Cytoskeleton</keyword>
<dbReference type="PANTHER" id="PTHR24107">
    <property type="entry name" value="YNEIN REGULATORY COMPLEX SUBUNIT 5"/>
    <property type="match status" value="1"/>
</dbReference>
<dbReference type="Pfam" id="PF13516">
    <property type="entry name" value="LRR_6"/>
    <property type="match status" value="13"/>
</dbReference>
<evidence type="ECO:0000259" key="4">
    <source>
        <dbReference type="PROSITE" id="PS50181"/>
    </source>
</evidence>
<dbReference type="SMART" id="SM00368">
    <property type="entry name" value="LRR_RI"/>
    <property type="match status" value="16"/>
</dbReference>
<dbReference type="GO" id="GO:0005856">
    <property type="term" value="C:cytoskeleton"/>
    <property type="evidence" value="ECO:0007669"/>
    <property type="project" value="UniProtKB-SubCell"/>
</dbReference>
<keyword evidence="6" id="KW-1185">Reference proteome</keyword>
<evidence type="ECO:0000256" key="3">
    <source>
        <dbReference type="ARBA" id="ARBA00023212"/>
    </source>
</evidence>
<dbReference type="Proteomes" id="UP000663828">
    <property type="component" value="Unassembled WGS sequence"/>
</dbReference>
<dbReference type="SUPFAM" id="SSF52047">
    <property type="entry name" value="RNI-like"/>
    <property type="match status" value="2"/>
</dbReference>
<accession>A0A814YFN3</accession>
<dbReference type="SUPFAM" id="SSF81383">
    <property type="entry name" value="F-box domain"/>
    <property type="match status" value="1"/>
</dbReference>
<dbReference type="AlphaFoldDB" id="A0A814YFN3"/>
<dbReference type="Gene3D" id="3.80.10.10">
    <property type="entry name" value="Ribonuclease Inhibitor"/>
    <property type="match status" value="6"/>
</dbReference>
<dbReference type="InterPro" id="IPR052410">
    <property type="entry name" value="DRC5"/>
</dbReference>
<evidence type="ECO:0000313" key="6">
    <source>
        <dbReference type="Proteomes" id="UP000663828"/>
    </source>
</evidence>
<protein>
    <recommendedName>
        <fullName evidence="4">F-box domain-containing protein</fullName>
    </recommendedName>
</protein>
<proteinExistence type="predicted"/>
<reference evidence="5" key="1">
    <citation type="submission" date="2021-02" db="EMBL/GenBank/DDBJ databases">
        <authorList>
            <person name="Nowell W R."/>
        </authorList>
    </citation>
    <scope>NUCLEOTIDE SEQUENCE</scope>
</reference>
<dbReference type="InterPro" id="IPR032675">
    <property type="entry name" value="LRR_dom_sf"/>
</dbReference>
<keyword evidence="2" id="KW-0963">Cytoplasm</keyword>
<dbReference type="PROSITE" id="PS50181">
    <property type="entry name" value="FBOX"/>
    <property type="match status" value="1"/>
</dbReference>
<evidence type="ECO:0000313" key="5">
    <source>
        <dbReference type="EMBL" id="CAF1229716.1"/>
    </source>
</evidence>